<dbReference type="EMBL" id="JYIK01000938">
    <property type="protein sequence ID" value="KWX08795.1"/>
    <property type="molecule type" value="Genomic_DNA"/>
</dbReference>
<dbReference type="EMBL" id="JYIJ01000017">
    <property type="protein sequence ID" value="KWX03858.1"/>
    <property type="molecule type" value="Genomic_DNA"/>
</dbReference>
<reference evidence="3 6" key="2">
    <citation type="submission" date="2015-02" db="EMBL/GenBank/DDBJ databases">
        <title>Physiological reanalysis, assessment of diazotrophy, and genome sequences of multiple isolates of Streptomyces thermoautotrophicus.</title>
        <authorList>
            <person name="MacKellar D.C."/>
            <person name="Lieber L."/>
            <person name="Norman J."/>
            <person name="Bolger A."/>
            <person name="Tobin C."/>
            <person name="Murray J.W."/>
            <person name="Prell J."/>
        </authorList>
    </citation>
    <scope>NUCLEOTIDE SEQUENCE [LARGE SCALE GENOMIC DNA]</scope>
    <source>
        <strain evidence="3 6">UBT1</strain>
    </source>
</reference>
<name>A0A132N147_9ACTN</name>
<evidence type="ECO:0000313" key="6">
    <source>
        <dbReference type="Proteomes" id="UP000070659"/>
    </source>
</evidence>
<evidence type="ECO:0000256" key="2">
    <source>
        <dbReference type="SAM" id="Phobius"/>
    </source>
</evidence>
<reference evidence="5" key="1">
    <citation type="submission" date="2015-02" db="EMBL/GenBank/DDBJ databases">
        <title>Physiological reanalysis, assessment of diazotrophy, and genome sequences of multiple isolates of Streptomyces thermoautotrophicus.</title>
        <authorList>
            <person name="MacKellar D.C."/>
            <person name="Lieber L."/>
            <person name="Norman J."/>
            <person name="Bolger A."/>
            <person name="Tobin C."/>
            <person name="Murray J.W."/>
            <person name="Friesen M."/>
            <person name="Prell J."/>
        </authorList>
    </citation>
    <scope>NUCLEOTIDE SEQUENCE [LARGE SCALE GENOMIC DNA]</scope>
    <source>
        <strain evidence="5">UBT1</strain>
    </source>
</reference>
<proteinExistence type="predicted"/>
<evidence type="ECO:0008006" key="7">
    <source>
        <dbReference type="Google" id="ProtNLM"/>
    </source>
</evidence>
<sequence>MSRGEQNQTAKDRRQKLAELRRQQQAAERRRTILLVSLSVLIGLGLIGAAAAPIAIKWYNDPARKPVSAFGVSASAAACDPVITDPATGNGDHVGPGSQKPDVTTVRYATVPPTSGQHWAFPAPFERKFYTAQDRPRMEELVHNLEHGYTVVWYDDTIKGAELQALKDLAGKIPKDPRTSKFIVSAWDPAYGEFPAGKHVAMSRWTSKNGVRQLCGKVSGEAIAEFMKKYPQTDAPEPNGA</sequence>
<dbReference type="AlphaFoldDB" id="A0A132N147"/>
<feature type="compositionally biased region" description="Basic and acidic residues" evidence="1">
    <location>
        <begin position="10"/>
        <end position="23"/>
    </location>
</feature>
<evidence type="ECO:0000313" key="3">
    <source>
        <dbReference type="EMBL" id="KWX03858.1"/>
    </source>
</evidence>
<dbReference type="Pfam" id="PF11303">
    <property type="entry name" value="DUF3105"/>
    <property type="match status" value="1"/>
</dbReference>
<keyword evidence="2" id="KW-0472">Membrane</keyword>
<protein>
    <recommendedName>
        <fullName evidence="7">DUF3105 domain-containing protein</fullName>
    </recommendedName>
</protein>
<feature type="region of interest" description="Disordered" evidence="1">
    <location>
        <begin position="1"/>
        <end position="23"/>
    </location>
</feature>
<keyword evidence="2" id="KW-1133">Transmembrane helix</keyword>
<organism evidence="3 6">
    <name type="scientific">Carbonactinospora thermoautotrophica</name>
    <dbReference type="NCBI Taxonomy" id="1469144"/>
    <lineage>
        <taxon>Bacteria</taxon>
        <taxon>Bacillati</taxon>
        <taxon>Actinomycetota</taxon>
        <taxon>Actinomycetes</taxon>
        <taxon>Kitasatosporales</taxon>
        <taxon>Carbonactinosporaceae</taxon>
        <taxon>Carbonactinospora</taxon>
    </lineage>
</organism>
<dbReference type="Proteomes" id="UP000070659">
    <property type="component" value="Unassembled WGS sequence"/>
</dbReference>
<accession>A0A132N147</accession>
<dbReference type="PATRIC" id="fig|1469144.8.peg.2830"/>
<comment type="caution">
    <text evidence="3">The sequence shown here is derived from an EMBL/GenBank/DDBJ whole genome shotgun (WGS) entry which is preliminary data.</text>
</comment>
<evidence type="ECO:0000256" key="1">
    <source>
        <dbReference type="SAM" id="MobiDB-lite"/>
    </source>
</evidence>
<gene>
    <name evidence="3" type="ORF">TH66_11505</name>
    <name evidence="4" type="ORF">TR74_13390</name>
</gene>
<dbReference type="Proteomes" id="UP000070598">
    <property type="component" value="Unassembled WGS sequence"/>
</dbReference>
<feature type="transmembrane region" description="Helical" evidence="2">
    <location>
        <begin position="32"/>
        <end position="56"/>
    </location>
</feature>
<dbReference type="RefSeq" id="WP_158009792.1">
    <property type="nucleotide sequence ID" value="NZ_JYIJ01000017.1"/>
</dbReference>
<keyword evidence="2" id="KW-0812">Transmembrane</keyword>
<evidence type="ECO:0000313" key="5">
    <source>
        <dbReference type="Proteomes" id="UP000070598"/>
    </source>
</evidence>
<evidence type="ECO:0000313" key="4">
    <source>
        <dbReference type="EMBL" id="KWX08795.1"/>
    </source>
</evidence>
<dbReference type="InterPro" id="IPR021454">
    <property type="entry name" value="DUF3105"/>
</dbReference>